<keyword evidence="4" id="KW-0378">Hydrolase</keyword>
<evidence type="ECO:0000256" key="6">
    <source>
        <dbReference type="ARBA" id="ARBA00023242"/>
    </source>
</evidence>
<dbReference type="AlphaFoldDB" id="A0A8X7Y3T9"/>
<accession>A0A8X7Y3T9</accession>
<evidence type="ECO:0000256" key="4">
    <source>
        <dbReference type="ARBA" id="ARBA00022801"/>
    </source>
</evidence>
<comment type="caution">
    <text evidence="9">The sequence shown here is derived from an EMBL/GenBank/DDBJ whole genome shotgun (WGS) entry which is preliminary data.</text>
</comment>
<name>A0A8X7Y3T9_POPTO</name>
<dbReference type="Pfam" id="PF01764">
    <property type="entry name" value="Lipase_3"/>
    <property type="match status" value="1"/>
</dbReference>
<evidence type="ECO:0000313" key="9">
    <source>
        <dbReference type="EMBL" id="KAG6745958.1"/>
    </source>
</evidence>
<evidence type="ECO:0000259" key="8">
    <source>
        <dbReference type="Pfam" id="PF18117"/>
    </source>
</evidence>
<dbReference type="InterPro" id="IPR044214">
    <property type="entry name" value="EDS1-like"/>
</dbReference>
<dbReference type="GO" id="GO:0006952">
    <property type="term" value="P:defense response"/>
    <property type="evidence" value="ECO:0007669"/>
    <property type="project" value="UniProtKB-KW"/>
</dbReference>
<keyword evidence="10" id="KW-1185">Reference proteome</keyword>
<dbReference type="Pfam" id="PF18117">
    <property type="entry name" value="EDS1_EP"/>
    <property type="match status" value="1"/>
</dbReference>
<feature type="domain" description="EDS1 EP" evidence="8">
    <location>
        <begin position="428"/>
        <end position="596"/>
    </location>
</feature>
<dbReference type="InterPro" id="IPR002921">
    <property type="entry name" value="Fungal_lipase-type"/>
</dbReference>
<dbReference type="GO" id="GO:0016787">
    <property type="term" value="F:hydrolase activity"/>
    <property type="evidence" value="ECO:0007669"/>
    <property type="project" value="UniProtKB-KW"/>
</dbReference>
<dbReference type="GO" id="GO:0005737">
    <property type="term" value="C:cytoplasm"/>
    <property type="evidence" value="ECO:0007669"/>
    <property type="project" value="UniProtKB-SubCell"/>
</dbReference>
<dbReference type="InterPro" id="IPR041266">
    <property type="entry name" value="EDS1_EP"/>
</dbReference>
<dbReference type="GO" id="GO:0006629">
    <property type="term" value="P:lipid metabolic process"/>
    <property type="evidence" value="ECO:0007669"/>
    <property type="project" value="InterPro"/>
</dbReference>
<gene>
    <name evidence="9" type="ORF">POTOM_050468</name>
</gene>
<evidence type="ECO:0000256" key="3">
    <source>
        <dbReference type="ARBA" id="ARBA00022490"/>
    </source>
</evidence>
<proteinExistence type="predicted"/>
<evidence type="ECO:0000313" key="10">
    <source>
        <dbReference type="Proteomes" id="UP000886885"/>
    </source>
</evidence>
<dbReference type="EMBL" id="JAAWWB010000030">
    <property type="protein sequence ID" value="KAG6745958.1"/>
    <property type="molecule type" value="Genomic_DNA"/>
</dbReference>
<dbReference type="PANTHER" id="PTHR47090:SF2">
    <property type="entry name" value="PROTEIN EDS1-RELATED"/>
    <property type="match status" value="1"/>
</dbReference>
<evidence type="ECO:0000256" key="2">
    <source>
        <dbReference type="ARBA" id="ARBA00004496"/>
    </source>
</evidence>
<evidence type="ECO:0000256" key="5">
    <source>
        <dbReference type="ARBA" id="ARBA00022821"/>
    </source>
</evidence>
<comment type="subcellular location">
    <subcellularLocation>
        <location evidence="2">Cytoplasm</location>
    </subcellularLocation>
    <subcellularLocation>
        <location evidence="1">Nucleus</location>
    </subcellularLocation>
</comment>
<sequence>MSERRQGKGSKAANSRRNRRVVMGTVKLGENMEIKEEVIMKACSMAMKAHKSPEKQYLSEGIQSSSSEVVFSFAGSLSVNDWFAGSAFGEMKVDLQFFPSLKYVGLDQTGRVNEAFFKRFEAVLANPRFKDEVEKAVADRRQVVFTGHSSGGAIAILATAWFLEVYNRQSSDCIAPLCLTFGSPLVGDYIINIAIRREKWSRYFVNFVMRYDIVPRISLSPLSSIKQQLQRVLDYFNQNAQEPPNDAPAFYETVVKNASSVANYAACKITGSTNPLLETVSSFIELSPYRPFGTYVFCTGTGKLVVISNPDAVLQVLFYSSQLSTGEEKVTVAQTSLREHLDYENYLQEHLKTPAVTSLFRHRQEALAVSTNVESVEREKVDEALNDLGLSGRARLCLRAAEALEKQKLRNQATIDGKKKDIEKCLDKLQEYQSNCAHKVGYYDAFKSSEEEEDFHANVARLELAGIWDVIIQMLKRYELPDEFEGQKEWIGLGTRYRRLVEPLDIANYYRHLKNEDTGPYMGKGRPRRYKCTQKWREHAEQLPNEIPESCFWAEVEELCIKAGCQGTTESILHLKTKVDKWIQNEELGGDVLAKDGVACAGTFRSQEPADEAQGFYVTAMENASSAASYAACNIMGILKTWLVIQLNLSASMECNSELESTRFAEIGHYSFNSNHDWLMPATCTDAFCSVSHSDGASLNISGAKETGKQKLRNLAAIDEKMINIEERIQTLEACEDVHANPERLEKAGIRDKIVEMLKRYELKLQPSDDHAPQLNTVYFIRKTHNPLSLFQRS</sequence>
<reference evidence="9" key="1">
    <citation type="journal article" date="2020" name="bioRxiv">
        <title>Hybrid origin of Populus tomentosa Carr. identified through genome sequencing and phylogenomic analysis.</title>
        <authorList>
            <person name="An X."/>
            <person name="Gao K."/>
            <person name="Chen Z."/>
            <person name="Li J."/>
            <person name="Yang X."/>
            <person name="Yang X."/>
            <person name="Zhou J."/>
            <person name="Guo T."/>
            <person name="Zhao T."/>
            <person name="Huang S."/>
            <person name="Miao D."/>
            <person name="Khan W.U."/>
            <person name="Rao P."/>
            <person name="Ye M."/>
            <person name="Lei B."/>
            <person name="Liao W."/>
            <person name="Wang J."/>
            <person name="Ji L."/>
            <person name="Li Y."/>
            <person name="Guo B."/>
            <person name="Mustafa N.S."/>
            <person name="Li S."/>
            <person name="Yun Q."/>
            <person name="Keller S.R."/>
            <person name="Mao J."/>
            <person name="Zhang R."/>
            <person name="Strauss S.H."/>
        </authorList>
    </citation>
    <scope>NUCLEOTIDE SEQUENCE</scope>
    <source>
        <strain evidence="9">GM15</strain>
        <tissue evidence="9">Leaf</tissue>
    </source>
</reference>
<keyword evidence="6" id="KW-0539">Nucleus</keyword>
<dbReference type="PANTHER" id="PTHR47090">
    <property type="entry name" value="PROTEIN EDS1-RELATED"/>
    <property type="match status" value="1"/>
</dbReference>
<dbReference type="Proteomes" id="UP000886885">
    <property type="component" value="Chromosome 15D"/>
</dbReference>
<keyword evidence="3" id="KW-0963">Cytoplasm</keyword>
<dbReference type="GO" id="GO:0005634">
    <property type="term" value="C:nucleus"/>
    <property type="evidence" value="ECO:0007669"/>
    <property type="project" value="UniProtKB-SubCell"/>
</dbReference>
<evidence type="ECO:0000259" key="7">
    <source>
        <dbReference type="Pfam" id="PF01764"/>
    </source>
</evidence>
<dbReference type="OrthoDB" id="426718at2759"/>
<organism evidence="9 10">
    <name type="scientific">Populus tomentosa</name>
    <name type="common">Chinese white poplar</name>
    <dbReference type="NCBI Taxonomy" id="118781"/>
    <lineage>
        <taxon>Eukaryota</taxon>
        <taxon>Viridiplantae</taxon>
        <taxon>Streptophyta</taxon>
        <taxon>Embryophyta</taxon>
        <taxon>Tracheophyta</taxon>
        <taxon>Spermatophyta</taxon>
        <taxon>Magnoliopsida</taxon>
        <taxon>eudicotyledons</taxon>
        <taxon>Gunneridae</taxon>
        <taxon>Pentapetalae</taxon>
        <taxon>rosids</taxon>
        <taxon>fabids</taxon>
        <taxon>Malpighiales</taxon>
        <taxon>Salicaceae</taxon>
        <taxon>Saliceae</taxon>
        <taxon>Populus</taxon>
    </lineage>
</organism>
<feature type="domain" description="Fungal lipase-type" evidence="7">
    <location>
        <begin position="70"/>
        <end position="219"/>
    </location>
</feature>
<evidence type="ECO:0000256" key="1">
    <source>
        <dbReference type="ARBA" id="ARBA00004123"/>
    </source>
</evidence>
<keyword evidence="5" id="KW-0611">Plant defense</keyword>
<protein>
    <submittedName>
        <fullName evidence="9">Uncharacterized protein</fullName>
    </submittedName>
</protein>
<dbReference type="CDD" id="cd00519">
    <property type="entry name" value="Lipase_3"/>
    <property type="match status" value="1"/>
</dbReference>